<dbReference type="EMBL" id="LXQA010501994">
    <property type="protein sequence ID" value="MCI55806.1"/>
    <property type="molecule type" value="Genomic_DNA"/>
</dbReference>
<comment type="caution">
    <text evidence="2">The sequence shown here is derived from an EMBL/GenBank/DDBJ whole genome shotgun (WGS) entry which is preliminary data.</text>
</comment>
<evidence type="ECO:0000256" key="1">
    <source>
        <dbReference type="SAM" id="MobiDB-lite"/>
    </source>
</evidence>
<name>A0A392T6L3_9FABA</name>
<organism evidence="2 3">
    <name type="scientific">Trifolium medium</name>
    <dbReference type="NCBI Taxonomy" id="97028"/>
    <lineage>
        <taxon>Eukaryota</taxon>
        <taxon>Viridiplantae</taxon>
        <taxon>Streptophyta</taxon>
        <taxon>Embryophyta</taxon>
        <taxon>Tracheophyta</taxon>
        <taxon>Spermatophyta</taxon>
        <taxon>Magnoliopsida</taxon>
        <taxon>eudicotyledons</taxon>
        <taxon>Gunneridae</taxon>
        <taxon>Pentapetalae</taxon>
        <taxon>rosids</taxon>
        <taxon>fabids</taxon>
        <taxon>Fabales</taxon>
        <taxon>Fabaceae</taxon>
        <taxon>Papilionoideae</taxon>
        <taxon>50 kb inversion clade</taxon>
        <taxon>NPAAA clade</taxon>
        <taxon>Hologalegina</taxon>
        <taxon>IRL clade</taxon>
        <taxon>Trifolieae</taxon>
        <taxon>Trifolium</taxon>
    </lineage>
</organism>
<protein>
    <submittedName>
        <fullName evidence="2">Uncharacterized protein</fullName>
    </submittedName>
</protein>
<feature type="non-terminal residue" evidence="2">
    <location>
        <position position="74"/>
    </location>
</feature>
<sequence length="74" mass="8719">MKHHAIVVEQEKSKNKTNSMRRVNHGDLYVSFESQPDDFKEKNHLPKKLHPSPWWESANPKSLVVGAWEHIILY</sequence>
<reference evidence="2 3" key="1">
    <citation type="journal article" date="2018" name="Front. Plant Sci.">
        <title>Red Clover (Trifolium pratense) and Zigzag Clover (T. medium) - A Picture of Genomic Similarities and Differences.</title>
        <authorList>
            <person name="Dluhosova J."/>
            <person name="Istvanek J."/>
            <person name="Nedelnik J."/>
            <person name="Repkova J."/>
        </authorList>
    </citation>
    <scope>NUCLEOTIDE SEQUENCE [LARGE SCALE GENOMIC DNA]</scope>
    <source>
        <strain evidence="3">cv. 10/8</strain>
        <tissue evidence="2">Leaf</tissue>
    </source>
</reference>
<feature type="region of interest" description="Disordered" evidence="1">
    <location>
        <begin position="1"/>
        <end position="20"/>
    </location>
</feature>
<evidence type="ECO:0000313" key="2">
    <source>
        <dbReference type="EMBL" id="MCI55806.1"/>
    </source>
</evidence>
<dbReference type="Proteomes" id="UP000265520">
    <property type="component" value="Unassembled WGS sequence"/>
</dbReference>
<evidence type="ECO:0000313" key="3">
    <source>
        <dbReference type="Proteomes" id="UP000265520"/>
    </source>
</evidence>
<keyword evidence="3" id="KW-1185">Reference proteome</keyword>
<proteinExistence type="predicted"/>
<accession>A0A392T6L3</accession>
<dbReference type="AlphaFoldDB" id="A0A392T6L3"/>